<evidence type="ECO:0000256" key="2">
    <source>
        <dbReference type="SAM" id="Phobius"/>
    </source>
</evidence>
<dbReference type="AlphaFoldDB" id="A0AAN9I400"/>
<dbReference type="Proteomes" id="UP001372338">
    <property type="component" value="Unassembled WGS sequence"/>
</dbReference>
<evidence type="ECO:0000313" key="4">
    <source>
        <dbReference type="Proteomes" id="UP001372338"/>
    </source>
</evidence>
<feature type="compositionally biased region" description="Basic and acidic residues" evidence="1">
    <location>
        <begin position="191"/>
        <end position="202"/>
    </location>
</feature>
<feature type="region of interest" description="Disordered" evidence="1">
    <location>
        <begin position="231"/>
        <end position="281"/>
    </location>
</feature>
<keyword evidence="2" id="KW-1133">Transmembrane helix</keyword>
<evidence type="ECO:0000313" key="3">
    <source>
        <dbReference type="EMBL" id="KAK7266618.1"/>
    </source>
</evidence>
<sequence length="281" mass="30345">MSEHGCSIVVSLLEKIPALMKMLLYSDGNSLDWREICSVLCAMQRCPSSSVSTVINVTNVLMDLITTAGCVGRKNYITFTCLTTVTLVWLIVVCGAGIAVFVQCFSDKRGTENQIAEKLGVGFPRVAFASIVDIRTYGYILAMITPSASPESSVNGDEDEQRSSLVLNIQQENIPDLEQGLITSSTNDPDAIQKPEPADKGKKLNKRHRVGLSLWKLAKLGSDEAAKATAKARASSSVFRPIGSRPHHYDIDHLSGSNVSGRNSPISSNQGFHNKNDAAGM</sequence>
<keyword evidence="2" id="KW-0812">Transmembrane</keyword>
<gene>
    <name evidence="3" type="ORF">RIF29_19267</name>
</gene>
<organism evidence="3 4">
    <name type="scientific">Crotalaria pallida</name>
    <name type="common">Smooth rattlebox</name>
    <name type="synonym">Crotalaria striata</name>
    <dbReference type="NCBI Taxonomy" id="3830"/>
    <lineage>
        <taxon>Eukaryota</taxon>
        <taxon>Viridiplantae</taxon>
        <taxon>Streptophyta</taxon>
        <taxon>Embryophyta</taxon>
        <taxon>Tracheophyta</taxon>
        <taxon>Spermatophyta</taxon>
        <taxon>Magnoliopsida</taxon>
        <taxon>eudicotyledons</taxon>
        <taxon>Gunneridae</taxon>
        <taxon>Pentapetalae</taxon>
        <taxon>rosids</taxon>
        <taxon>fabids</taxon>
        <taxon>Fabales</taxon>
        <taxon>Fabaceae</taxon>
        <taxon>Papilionoideae</taxon>
        <taxon>50 kb inversion clade</taxon>
        <taxon>genistoids sensu lato</taxon>
        <taxon>core genistoids</taxon>
        <taxon>Crotalarieae</taxon>
        <taxon>Crotalaria</taxon>
    </lineage>
</organism>
<comment type="caution">
    <text evidence="3">The sequence shown here is derived from an EMBL/GenBank/DDBJ whole genome shotgun (WGS) entry which is preliminary data.</text>
</comment>
<protein>
    <submittedName>
        <fullName evidence="3">Uncharacterized protein</fullName>
    </submittedName>
</protein>
<reference evidence="3 4" key="1">
    <citation type="submission" date="2024-01" db="EMBL/GenBank/DDBJ databases">
        <title>The genomes of 5 underutilized Papilionoideae crops provide insights into root nodulation and disease resistanc.</title>
        <authorList>
            <person name="Yuan L."/>
        </authorList>
    </citation>
    <scope>NUCLEOTIDE SEQUENCE [LARGE SCALE GENOMIC DNA]</scope>
    <source>
        <strain evidence="3">ZHUSHIDOU_FW_LH</strain>
        <tissue evidence="3">Leaf</tissue>
    </source>
</reference>
<evidence type="ECO:0000256" key="1">
    <source>
        <dbReference type="SAM" id="MobiDB-lite"/>
    </source>
</evidence>
<accession>A0AAN9I400</accession>
<keyword evidence="2" id="KW-0472">Membrane</keyword>
<name>A0AAN9I400_CROPI</name>
<dbReference type="EMBL" id="JAYWIO010000004">
    <property type="protein sequence ID" value="KAK7266618.1"/>
    <property type="molecule type" value="Genomic_DNA"/>
</dbReference>
<feature type="region of interest" description="Disordered" evidence="1">
    <location>
        <begin position="180"/>
        <end position="204"/>
    </location>
</feature>
<feature type="compositionally biased region" description="Polar residues" evidence="1">
    <location>
        <begin position="255"/>
        <end position="273"/>
    </location>
</feature>
<keyword evidence="4" id="KW-1185">Reference proteome</keyword>
<feature type="transmembrane region" description="Helical" evidence="2">
    <location>
        <begin position="76"/>
        <end position="102"/>
    </location>
</feature>
<proteinExistence type="predicted"/>